<evidence type="ECO:0000256" key="3">
    <source>
        <dbReference type="ARBA" id="ARBA00022677"/>
    </source>
</evidence>
<evidence type="ECO:0000256" key="2">
    <source>
        <dbReference type="ARBA" id="ARBA00008300"/>
    </source>
</evidence>
<dbReference type="Gene3D" id="3.40.50.1820">
    <property type="entry name" value="alpha/beta hydrolase"/>
    <property type="match status" value="1"/>
</dbReference>
<comment type="caution">
    <text evidence="5">The sequence shown here is derived from an EMBL/GenBank/DDBJ whole genome shotgun (WGS) entry which is preliminary data.</text>
</comment>
<evidence type="ECO:0000256" key="1">
    <source>
        <dbReference type="ARBA" id="ARBA00004502"/>
    </source>
</evidence>
<evidence type="ECO:0000313" key="6">
    <source>
        <dbReference type="Proteomes" id="UP000777438"/>
    </source>
</evidence>
<dbReference type="Proteomes" id="UP000777438">
    <property type="component" value="Unassembled WGS sequence"/>
</dbReference>
<dbReference type="Pfam" id="PF10230">
    <property type="entry name" value="LIDHydrolase"/>
    <property type="match status" value="1"/>
</dbReference>
<comment type="similarity">
    <text evidence="2">Belongs to the AB hydrolase superfamily. LDAH family.</text>
</comment>
<keyword evidence="3" id="KW-0551">Lipid droplet</keyword>
<dbReference type="PANTHER" id="PTHR13390:SF0">
    <property type="entry name" value="LIPID DROPLET-ASSOCIATED HYDROLASE"/>
    <property type="match status" value="1"/>
</dbReference>
<accession>A0A9P8W756</accession>
<dbReference type="InterPro" id="IPR019363">
    <property type="entry name" value="LDAH"/>
</dbReference>
<dbReference type="InterPro" id="IPR029058">
    <property type="entry name" value="AB_hydrolase_fold"/>
</dbReference>
<keyword evidence="4" id="KW-0378">Hydrolase</keyword>
<dbReference type="GO" id="GO:0019915">
    <property type="term" value="P:lipid storage"/>
    <property type="evidence" value="ECO:0007669"/>
    <property type="project" value="InterPro"/>
</dbReference>
<proteinExistence type="inferred from homology"/>
<sequence length="342" mass="39157">MAKTYPEIWLPSSTDKGIKRRALIYFVCGNPGLIEYYTDFLSHLRGLLHTTEEDAAYDIYGRNLLGFSDTDHEPFGKGNDPWDLEGQIEGIYDDVAARRVGGEGGRPYDYVVLMGHSVGSFISVEIFHRHMKDPERAPHLSLRFGFLLFPTLTHIGKSPSGTRIESFRRVLPLLDNIAHTGARLILGAFPMGTLRWIVNKMMGFTPLTADVTARWLKSRDGVHQAIHLGLSELEMIREEKWEEELWEVTEEHDDERETPKFWMFYGREDHWVANWARDALIEKRREHGERGGRTRIMVAEGDIPHAFCTKDDSTWAMARTVHEWVLEIDGNTSSTSEGQGKL</sequence>
<evidence type="ECO:0000313" key="5">
    <source>
        <dbReference type="EMBL" id="KAH6889716.1"/>
    </source>
</evidence>
<comment type="subcellular location">
    <subcellularLocation>
        <location evidence="1">Lipid droplet</location>
    </subcellularLocation>
</comment>
<protein>
    <recommendedName>
        <fullName evidence="7">Lipid droplet-associated hydrolase</fullName>
    </recommendedName>
</protein>
<evidence type="ECO:0008006" key="7">
    <source>
        <dbReference type="Google" id="ProtNLM"/>
    </source>
</evidence>
<dbReference type="SUPFAM" id="SSF53474">
    <property type="entry name" value="alpha/beta-Hydrolases"/>
    <property type="match status" value="1"/>
</dbReference>
<gene>
    <name evidence="5" type="ORF">B0T10DRAFT_39262</name>
</gene>
<dbReference type="EMBL" id="JAGPYM010000010">
    <property type="protein sequence ID" value="KAH6889716.1"/>
    <property type="molecule type" value="Genomic_DNA"/>
</dbReference>
<name>A0A9P8W756_9HYPO</name>
<dbReference type="GO" id="GO:0005811">
    <property type="term" value="C:lipid droplet"/>
    <property type="evidence" value="ECO:0007669"/>
    <property type="project" value="UniProtKB-SubCell"/>
</dbReference>
<dbReference type="OrthoDB" id="448051at2759"/>
<organism evidence="5 6">
    <name type="scientific">Thelonectria olida</name>
    <dbReference type="NCBI Taxonomy" id="1576542"/>
    <lineage>
        <taxon>Eukaryota</taxon>
        <taxon>Fungi</taxon>
        <taxon>Dikarya</taxon>
        <taxon>Ascomycota</taxon>
        <taxon>Pezizomycotina</taxon>
        <taxon>Sordariomycetes</taxon>
        <taxon>Hypocreomycetidae</taxon>
        <taxon>Hypocreales</taxon>
        <taxon>Nectriaceae</taxon>
        <taxon>Thelonectria</taxon>
    </lineage>
</organism>
<reference evidence="5 6" key="1">
    <citation type="journal article" date="2021" name="Nat. Commun.">
        <title>Genetic determinants of endophytism in the Arabidopsis root mycobiome.</title>
        <authorList>
            <person name="Mesny F."/>
            <person name="Miyauchi S."/>
            <person name="Thiergart T."/>
            <person name="Pickel B."/>
            <person name="Atanasova L."/>
            <person name="Karlsson M."/>
            <person name="Huettel B."/>
            <person name="Barry K.W."/>
            <person name="Haridas S."/>
            <person name="Chen C."/>
            <person name="Bauer D."/>
            <person name="Andreopoulos W."/>
            <person name="Pangilinan J."/>
            <person name="LaButti K."/>
            <person name="Riley R."/>
            <person name="Lipzen A."/>
            <person name="Clum A."/>
            <person name="Drula E."/>
            <person name="Henrissat B."/>
            <person name="Kohler A."/>
            <person name="Grigoriev I.V."/>
            <person name="Martin F.M."/>
            <person name="Hacquard S."/>
        </authorList>
    </citation>
    <scope>NUCLEOTIDE SEQUENCE [LARGE SCALE GENOMIC DNA]</scope>
    <source>
        <strain evidence="5 6">MPI-CAGE-CH-0241</strain>
    </source>
</reference>
<evidence type="ECO:0000256" key="4">
    <source>
        <dbReference type="ARBA" id="ARBA00022801"/>
    </source>
</evidence>
<keyword evidence="6" id="KW-1185">Reference proteome</keyword>
<dbReference type="AlphaFoldDB" id="A0A9P8W756"/>
<dbReference type="GO" id="GO:0016298">
    <property type="term" value="F:lipase activity"/>
    <property type="evidence" value="ECO:0007669"/>
    <property type="project" value="InterPro"/>
</dbReference>
<dbReference type="PANTHER" id="PTHR13390">
    <property type="entry name" value="LIPASE"/>
    <property type="match status" value="1"/>
</dbReference>